<evidence type="ECO:0000313" key="1">
    <source>
        <dbReference type="EMBL" id="CAH6718793.1"/>
    </source>
</evidence>
<dbReference type="Proteomes" id="UP001152531">
    <property type="component" value="Unassembled WGS sequence"/>
</dbReference>
<keyword evidence="2" id="KW-1185">Reference proteome</keyword>
<comment type="caution">
    <text evidence="1">The sequence shown here is derived from an EMBL/GenBank/DDBJ whole genome shotgun (WGS) entry which is preliminary data.</text>
</comment>
<accession>A0ACA9Y1L7</accession>
<evidence type="ECO:0000313" key="2">
    <source>
        <dbReference type="Proteomes" id="UP001152531"/>
    </source>
</evidence>
<reference evidence="1" key="1">
    <citation type="submission" date="2022-06" db="EMBL/GenBank/DDBJ databases">
        <authorList>
            <person name="Legras J.-L."/>
            <person name="Devillers H."/>
            <person name="Grondin C."/>
        </authorList>
    </citation>
    <scope>NUCLEOTIDE SEQUENCE</scope>
    <source>
        <strain evidence="1">CLIB 1444</strain>
    </source>
</reference>
<protein>
    <submittedName>
        <fullName evidence="1">Uncharacterized protein</fullName>
    </submittedName>
</protein>
<name>A0ACA9Y1L7_9ASCO</name>
<organism evidence="1 2">
    <name type="scientific">[Candida] jaroonii</name>
    <dbReference type="NCBI Taxonomy" id="467808"/>
    <lineage>
        <taxon>Eukaryota</taxon>
        <taxon>Fungi</taxon>
        <taxon>Dikarya</taxon>
        <taxon>Ascomycota</taxon>
        <taxon>Saccharomycotina</taxon>
        <taxon>Pichiomycetes</taxon>
        <taxon>Debaryomycetaceae</taxon>
        <taxon>Yamadazyma</taxon>
    </lineage>
</organism>
<proteinExistence type="predicted"/>
<gene>
    <name evidence="1" type="ORF">CLIB1444_01S14642</name>
</gene>
<dbReference type="EMBL" id="CALSDN010000001">
    <property type="protein sequence ID" value="CAH6718793.1"/>
    <property type="molecule type" value="Genomic_DNA"/>
</dbReference>
<sequence>MADELDKTIGDVFKQFENSLHQEETTQENNQEDQPMDYHYDYQYDYNENLEDGDNLDDAITNVFDSLKNELEQHQPEEQVEKEEQKEEQGDDDLANAISNALQSINEIRPEYEDKETEPQEEVPEPTEDQHQAQDQEQDNEQDKQQEPKEPTPSTPTEPEKEVPYSPLEMEKDDDLDLENAIGDAFASLKQTEEPQQQEEQDEKDEVDDDDLSKAITDSINMIKDKIPQYQPTKDDEKLQKTIADAMKSVISEPSEPDLNNTQMNDILVNAFNMAMENPQELLNIDEPKKLSIAETLASHGTNNSQLSNILLNLDSSGGIVNIIEQIASFINNSNFQVFKHSNNLMNTIASYKNQPEIFLTSLTMAKHYLQSINKVKCIPSIDNVLLLLGKNNGPLIDYNPNLITLIINSIINVISNYQSSKLKPRNDLEHKEKIRLENRERKKRWREVHSERNKDNDLRARVQRRANIMFGPNGSDEKTRWMDEEFIKRKEKRLSRQLKDKEDVKTSTNKIINDKNLIKLIDDFFTIFSNFSPKDDNETGLYTTTTTMACVGIIYLTKFGYIDVKRIDSIITSVVTNLIEGLNGIDNQERIGYLSKGARFYLPSSTETDEFKQTTINDKDPKEKIDLKFPRYKNQKKEEPKLKKPAIFKRPGYQVKEEDERFPKLYSTTLKP</sequence>